<dbReference type="InterPro" id="IPR014782">
    <property type="entry name" value="Peptidase_M1_dom"/>
</dbReference>
<evidence type="ECO:0000256" key="11">
    <source>
        <dbReference type="ARBA" id="ARBA00029811"/>
    </source>
</evidence>
<evidence type="ECO:0000313" key="17">
    <source>
        <dbReference type="Proteomes" id="UP001164390"/>
    </source>
</evidence>
<feature type="signal peptide" evidence="13">
    <location>
        <begin position="1"/>
        <end position="22"/>
    </location>
</feature>
<evidence type="ECO:0000256" key="13">
    <source>
        <dbReference type="SAM" id="SignalP"/>
    </source>
</evidence>
<dbReference type="InterPro" id="IPR027268">
    <property type="entry name" value="Peptidase_M4/M1_CTD_sf"/>
</dbReference>
<dbReference type="InterPro" id="IPR001930">
    <property type="entry name" value="Peptidase_M1"/>
</dbReference>
<dbReference type="Proteomes" id="UP001164390">
    <property type="component" value="Chromosome"/>
</dbReference>
<evidence type="ECO:0000256" key="9">
    <source>
        <dbReference type="ARBA" id="ARBA00022833"/>
    </source>
</evidence>
<dbReference type="Gene3D" id="1.10.390.10">
    <property type="entry name" value="Neutral Protease Domain 2"/>
    <property type="match status" value="1"/>
</dbReference>
<evidence type="ECO:0000256" key="12">
    <source>
        <dbReference type="ARBA" id="ARBA00031533"/>
    </source>
</evidence>
<reference evidence="16" key="1">
    <citation type="submission" date="2022-01" db="EMBL/GenBank/DDBJ databases">
        <title>Nocardioidaceae gen. sp. A5X3R13.</title>
        <authorList>
            <person name="Lopez Marin M.A."/>
            <person name="Uhlik O."/>
        </authorList>
    </citation>
    <scope>NUCLEOTIDE SEQUENCE</scope>
    <source>
        <strain evidence="16">A5X3R13</strain>
    </source>
</reference>
<keyword evidence="6" id="KW-0645">Protease</keyword>
<name>A0AA46TFC4_9ACTN</name>
<evidence type="ECO:0000256" key="8">
    <source>
        <dbReference type="ARBA" id="ARBA00022801"/>
    </source>
</evidence>
<accession>A0AA46TFC4</accession>
<dbReference type="Pfam" id="PF01433">
    <property type="entry name" value="Peptidase_M1"/>
    <property type="match status" value="1"/>
</dbReference>
<comment type="catalytic activity">
    <reaction evidence="1">
        <text>Release of an N-terminal amino acid, Xaa-|-Yaa- from a peptide, amide or arylamide. Xaa is preferably Ala, but may be most amino acids including Pro (slow action). When a terminal hydrophobic residue is followed by a prolyl residue, the two may be released as an intact Xaa-Pro dipeptide.</text>
        <dbReference type="EC" id="3.4.11.2"/>
    </reaction>
</comment>
<dbReference type="Gene3D" id="2.60.40.1730">
    <property type="entry name" value="tricorn interacting facor f3 domain"/>
    <property type="match status" value="1"/>
</dbReference>
<evidence type="ECO:0000256" key="10">
    <source>
        <dbReference type="ARBA" id="ARBA00023049"/>
    </source>
</evidence>
<dbReference type="SUPFAM" id="SSF63737">
    <property type="entry name" value="Leukotriene A4 hydrolase N-terminal domain"/>
    <property type="match status" value="1"/>
</dbReference>
<keyword evidence="17" id="KW-1185">Reference proteome</keyword>
<dbReference type="GO" id="GO:0008237">
    <property type="term" value="F:metallopeptidase activity"/>
    <property type="evidence" value="ECO:0007669"/>
    <property type="project" value="UniProtKB-KW"/>
</dbReference>
<dbReference type="EMBL" id="CP094970">
    <property type="protein sequence ID" value="UYM04115.1"/>
    <property type="molecule type" value="Genomic_DNA"/>
</dbReference>
<dbReference type="GO" id="GO:0016285">
    <property type="term" value="F:alanyl aminopeptidase activity"/>
    <property type="evidence" value="ECO:0007669"/>
    <property type="project" value="UniProtKB-EC"/>
</dbReference>
<dbReference type="GO" id="GO:0008270">
    <property type="term" value="F:zinc ion binding"/>
    <property type="evidence" value="ECO:0007669"/>
    <property type="project" value="InterPro"/>
</dbReference>
<evidence type="ECO:0000259" key="15">
    <source>
        <dbReference type="Pfam" id="PF17900"/>
    </source>
</evidence>
<evidence type="ECO:0000256" key="1">
    <source>
        <dbReference type="ARBA" id="ARBA00000098"/>
    </source>
</evidence>
<dbReference type="KEGG" id="sgrg:L0C25_16405"/>
<evidence type="ECO:0000256" key="6">
    <source>
        <dbReference type="ARBA" id="ARBA00022670"/>
    </source>
</evidence>
<dbReference type="AlphaFoldDB" id="A0AA46TFC4"/>
<feature type="domain" description="Peptidase M1 membrane alanine aminopeptidase" evidence="14">
    <location>
        <begin position="313"/>
        <end position="453"/>
    </location>
</feature>
<protein>
    <recommendedName>
        <fullName evidence="5">Aminopeptidase N</fullName>
        <ecNumber evidence="4">3.4.11.2</ecNumber>
    </recommendedName>
    <alternativeName>
        <fullName evidence="11">Alanine aminopeptidase</fullName>
    </alternativeName>
    <alternativeName>
        <fullName evidence="12">Lysyl aminopeptidase</fullName>
    </alternativeName>
</protein>
<comment type="cofactor">
    <cofactor evidence="2">
        <name>Zn(2+)</name>
        <dbReference type="ChEBI" id="CHEBI:29105"/>
    </cofactor>
</comment>
<dbReference type="RefSeq" id="WP_271632773.1">
    <property type="nucleotide sequence ID" value="NZ_CP094970.1"/>
</dbReference>
<dbReference type="CDD" id="cd09603">
    <property type="entry name" value="M1_APN_like"/>
    <property type="match status" value="1"/>
</dbReference>
<keyword evidence="7" id="KW-0479">Metal-binding</keyword>
<dbReference type="InterPro" id="IPR045357">
    <property type="entry name" value="Aminopeptidase_N-like_N"/>
</dbReference>
<organism evidence="16 17">
    <name type="scientific">Solicola gregarius</name>
    <dbReference type="NCBI Taxonomy" id="2908642"/>
    <lineage>
        <taxon>Bacteria</taxon>
        <taxon>Bacillati</taxon>
        <taxon>Actinomycetota</taxon>
        <taxon>Actinomycetes</taxon>
        <taxon>Propionibacteriales</taxon>
        <taxon>Nocardioidaceae</taxon>
        <taxon>Solicola</taxon>
    </lineage>
</organism>
<keyword evidence="13" id="KW-0732">Signal</keyword>
<evidence type="ECO:0000313" key="16">
    <source>
        <dbReference type="EMBL" id="UYM04115.1"/>
    </source>
</evidence>
<gene>
    <name evidence="16" type="ORF">L0C25_16405</name>
</gene>
<evidence type="ECO:0000256" key="5">
    <source>
        <dbReference type="ARBA" id="ARBA00015611"/>
    </source>
</evidence>
<dbReference type="SUPFAM" id="SSF55486">
    <property type="entry name" value="Metalloproteases ('zincins'), catalytic domain"/>
    <property type="match status" value="1"/>
</dbReference>
<dbReference type="PANTHER" id="PTHR11533">
    <property type="entry name" value="PROTEASE M1 ZINC METALLOPROTEASE"/>
    <property type="match status" value="1"/>
</dbReference>
<dbReference type="PANTHER" id="PTHR11533:SF297">
    <property type="entry name" value="AMINOPEPTIDASE N"/>
    <property type="match status" value="1"/>
</dbReference>
<dbReference type="EC" id="3.4.11.2" evidence="4"/>
<dbReference type="PRINTS" id="PR00756">
    <property type="entry name" value="ALADIPTASE"/>
</dbReference>
<dbReference type="GO" id="GO:0006508">
    <property type="term" value="P:proteolysis"/>
    <property type="evidence" value="ECO:0007669"/>
    <property type="project" value="UniProtKB-KW"/>
</dbReference>
<keyword evidence="10" id="KW-0482">Metalloprotease</keyword>
<evidence type="ECO:0000256" key="2">
    <source>
        <dbReference type="ARBA" id="ARBA00001947"/>
    </source>
</evidence>
<evidence type="ECO:0000256" key="7">
    <source>
        <dbReference type="ARBA" id="ARBA00022723"/>
    </source>
</evidence>
<feature type="chain" id="PRO_5041312142" description="Aminopeptidase N" evidence="13">
    <location>
        <begin position="23"/>
        <end position="461"/>
    </location>
</feature>
<evidence type="ECO:0000259" key="14">
    <source>
        <dbReference type="Pfam" id="PF01433"/>
    </source>
</evidence>
<keyword evidence="8" id="KW-0378">Hydrolase</keyword>
<comment type="similarity">
    <text evidence="3">Belongs to the peptidase M1 family.</text>
</comment>
<dbReference type="InterPro" id="IPR050344">
    <property type="entry name" value="Peptidase_M1_aminopeptidases"/>
</dbReference>
<dbReference type="Pfam" id="PF17900">
    <property type="entry name" value="Peptidase_M1_N"/>
    <property type="match status" value="1"/>
</dbReference>
<proteinExistence type="inferred from homology"/>
<evidence type="ECO:0000256" key="4">
    <source>
        <dbReference type="ARBA" id="ARBA00012564"/>
    </source>
</evidence>
<dbReference type="InterPro" id="IPR042097">
    <property type="entry name" value="Aminopeptidase_N-like_N_sf"/>
</dbReference>
<evidence type="ECO:0000256" key="3">
    <source>
        <dbReference type="ARBA" id="ARBA00010136"/>
    </source>
</evidence>
<keyword evidence="9" id="KW-0862">Zinc</keyword>
<sequence length="461" mass="51018">MLGLVRGVGLVVSVGLLGTAGAAAQAPEHGAAGIGDPYFPTSGNGGYRVQHYDITAGYVAKTRRLRGDTTIKARATQDLSRLNLDLLLRASEVRVDGHRAKFRQTRHELIVTPRHTVPDGTRFTVRVRYAGRPGTIEYADERPFIASKSGALAVGQPNIAAWWFPSNDHPSDKARFDIALRVAEGRQTVSNGRLVSAKTRNGRTTWRWHAGKPMATYLAFAGWGGFAIERGHTRSGRPYLYAYDKRLGTGILETAKRSLHATGPVTGFLSKRWGRYPYRQIGGVVTAAPLGYALENQTRPVYDRVFFAGVNRGVVVHEMAHQWFGDAIALKRWRDIWLNEGYATYSEWIWAAQHGGRTPAQQFDDLYDLPATDHFWSLPIGNPGAHNIFAGPIYTRGAMALHALRREIGSEAFFDVSRRWVHRNADGVGSTNEYRRLAEEVSGKDLGPLFSSWLGPGKPEV</sequence>
<feature type="domain" description="Aminopeptidase N-like N-terminal" evidence="15">
    <location>
        <begin position="50"/>
        <end position="218"/>
    </location>
</feature>